<comment type="caution">
    <text evidence="2">The sequence shown here is derived from an EMBL/GenBank/DDBJ whole genome shotgun (WGS) entry which is preliminary data.</text>
</comment>
<reference evidence="2 3" key="1">
    <citation type="journal article" date="2019" name="J Genomics">
        <title>The Draft Genome of a Hydrogen-producing Cyanobacterium, Arthrospira platensis NIES-46.</title>
        <authorList>
            <person name="Suzuki S."/>
            <person name="Yamaguchi H."/>
            <person name="Kawachi M."/>
        </authorList>
    </citation>
    <scope>NUCLEOTIDE SEQUENCE [LARGE SCALE GENOMIC DNA]</scope>
    <source>
        <strain evidence="2 3">NIES-46</strain>
    </source>
</reference>
<dbReference type="PIRSF" id="PIRSF037673">
    <property type="entry name" value="UCP037673"/>
    <property type="match status" value="1"/>
</dbReference>
<proteinExistence type="predicted"/>
<dbReference type="EMBL" id="BIMW01000073">
    <property type="protein sequence ID" value="GCE93436.1"/>
    <property type="molecule type" value="Genomic_DNA"/>
</dbReference>
<dbReference type="Proteomes" id="UP000326169">
    <property type="component" value="Unassembled WGS sequence"/>
</dbReference>
<dbReference type="RefSeq" id="WP_006620173.1">
    <property type="nucleotide sequence ID" value="NZ_BIMW01000073.1"/>
</dbReference>
<accession>A0A5M3T6L2</accession>
<dbReference type="InterPro" id="IPR017260">
    <property type="entry name" value="UCP037673"/>
</dbReference>
<gene>
    <name evidence="2" type="ORF">NIES46_14860</name>
</gene>
<dbReference type="InterPro" id="IPR025595">
    <property type="entry name" value="PterinBD-DUF4346"/>
</dbReference>
<evidence type="ECO:0000313" key="3">
    <source>
        <dbReference type="Proteomes" id="UP000326169"/>
    </source>
</evidence>
<sequence length="134" mass="15148">MSTLSTNTNLSPEERIALDDKLSQRFIKLDPAGYFIIYIDRERGLICAEHYSNDINEQGLAVDPDTGEPFPCKGELKRTPMGIYRGRTAKELGIKITEEASRCPLSCFDHALYLGREFVRAEMALVNGQDYIQD</sequence>
<feature type="domain" description="DUF4346" evidence="1">
    <location>
        <begin position="29"/>
        <end position="134"/>
    </location>
</feature>
<evidence type="ECO:0000259" key="1">
    <source>
        <dbReference type="Pfam" id="PF14251"/>
    </source>
</evidence>
<evidence type="ECO:0000313" key="2">
    <source>
        <dbReference type="EMBL" id="GCE93436.1"/>
    </source>
</evidence>
<dbReference type="GeneID" id="301682361"/>
<organism evidence="2 3">
    <name type="scientific">Limnospira platensis NIES-46</name>
    <dbReference type="NCBI Taxonomy" id="1236695"/>
    <lineage>
        <taxon>Bacteria</taxon>
        <taxon>Bacillati</taxon>
        <taxon>Cyanobacteriota</taxon>
        <taxon>Cyanophyceae</taxon>
        <taxon>Oscillatoriophycideae</taxon>
        <taxon>Oscillatoriales</taxon>
        <taxon>Sirenicapillariaceae</taxon>
        <taxon>Limnospira</taxon>
    </lineage>
</organism>
<name>A0A5M3T6L2_LIMPL</name>
<keyword evidence="3" id="KW-1185">Reference proteome</keyword>
<dbReference type="Pfam" id="PF14251">
    <property type="entry name" value="PterinBD-DUF4346"/>
    <property type="match status" value="1"/>
</dbReference>
<protein>
    <recommendedName>
        <fullName evidence="1">DUF4346 domain-containing protein</fullName>
    </recommendedName>
</protein>